<dbReference type="Pfam" id="PF03033">
    <property type="entry name" value="Glyco_transf_28"/>
    <property type="match status" value="1"/>
</dbReference>
<dbReference type="PANTHER" id="PTHR48050">
    <property type="entry name" value="STEROL 3-BETA-GLUCOSYLTRANSFERASE"/>
    <property type="match status" value="1"/>
</dbReference>
<keyword evidence="3" id="KW-0808">Transferase</keyword>
<dbReference type="InterPro" id="IPR002213">
    <property type="entry name" value="UDP_glucos_trans"/>
</dbReference>
<accession>A0A173TE10</accession>
<dbReference type="InterPro" id="IPR010610">
    <property type="entry name" value="EryCIII-like_C"/>
</dbReference>
<dbReference type="Proteomes" id="UP000095591">
    <property type="component" value="Unassembled WGS sequence"/>
</dbReference>
<dbReference type="GO" id="GO:0016758">
    <property type="term" value="F:hexosyltransferase activity"/>
    <property type="evidence" value="ECO:0007669"/>
    <property type="project" value="InterPro"/>
</dbReference>
<reference evidence="3 4" key="1">
    <citation type="submission" date="2015-09" db="EMBL/GenBank/DDBJ databases">
        <authorList>
            <consortium name="Pathogen Informatics"/>
        </authorList>
    </citation>
    <scope>NUCLEOTIDE SEQUENCE [LARGE SCALE GENOMIC DNA]</scope>
    <source>
        <strain evidence="3 4">2789STDY5608872</strain>
    </source>
</reference>
<dbReference type="FunFam" id="3.40.50.2000:FF:000009">
    <property type="entry name" value="Sterol 3-beta-glucosyltransferase UGT80A2"/>
    <property type="match status" value="1"/>
</dbReference>
<dbReference type="CDD" id="cd03784">
    <property type="entry name" value="GT1_Gtf-like"/>
    <property type="match status" value="1"/>
</dbReference>
<feature type="domain" description="Erythromycin biosynthesis protein CIII-like C-terminal" evidence="2">
    <location>
        <begin position="302"/>
        <end position="391"/>
    </location>
</feature>
<evidence type="ECO:0000259" key="1">
    <source>
        <dbReference type="Pfam" id="PF03033"/>
    </source>
</evidence>
<dbReference type="Gene3D" id="3.40.50.2000">
    <property type="entry name" value="Glycogen Phosphorylase B"/>
    <property type="match status" value="2"/>
</dbReference>
<dbReference type="InterPro" id="IPR004276">
    <property type="entry name" value="GlycoTrans_28_N"/>
</dbReference>
<sequence>MKILLVTRGSQGDVLPYLAIAAELERRGHKVTINLPQIFEETVKPYGFKYVLQQFDDIGGMIDSAAQNSHKFRPFLKWMRNVIDKQFDQLIPLLKEHDILVSTNSEFAVASIAEYCKKPLIRTAYAPFLPGKKIPPAVLPFPKPNPIITPAILWKLMNQMTNFMVKDTINKNRAKYGLAPIRNFGYHAGERSYNYLLFSQHLGNIDPDWTFEWSIGGYCFNDTFQYDEKAYEEMISFVDSAQSPIIFFTLGSCSSKDGNRFSKALVDICKKHDYRLIIGSGWAKTGITLQADKHLFLMKQPVPHNLIFPHCDGVIHHGGCGTTHSVGRAGKPQLITPLIIDQPYWSYRIHQLGLGPEGVKIAKASEQEIERKVCDLVTNPLYKKNAAHIGEMIQKEGGIKNICDSIERFQ</sequence>
<evidence type="ECO:0000259" key="2">
    <source>
        <dbReference type="Pfam" id="PF06722"/>
    </source>
</evidence>
<evidence type="ECO:0000313" key="3">
    <source>
        <dbReference type="EMBL" id="CUN00992.1"/>
    </source>
</evidence>
<dbReference type="GO" id="GO:0008194">
    <property type="term" value="F:UDP-glycosyltransferase activity"/>
    <property type="evidence" value="ECO:0007669"/>
    <property type="project" value="InterPro"/>
</dbReference>
<organism evidence="3 4">
    <name type="scientific">Parabacteroides distasonis</name>
    <dbReference type="NCBI Taxonomy" id="823"/>
    <lineage>
        <taxon>Bacteria</taxon>
        <taxon>Pseudomonadati</taxon>
        <taxon>Bacteroidota</taxon>
        <taxon>Bacteroidia</taxon>
        <taxon>Bacteroidales</taxon>
        <taxon>Tannerellaceae</taxon>
        <taxon>Parabacteroides</taxon>
    </lineage>
</organism>
<gene>
    <name evidence="3" type="ORF">ERS852429_01565</name>
</gene>
<dbReference type="RefSeq" id="WP_044546309.1">
    <property type="nucleotide sequence ID" value="NZ_CDRH01000584.1"/>
</dbReference>
<dbReference type="GO" id="GO:0005975">
    <property type="term" value="P:carbohydrate metabolic process"/>
    <property type="evidence" value="ECO:0007669"/>
    <property type="project" value="InterPro"/>
</dbReference>
<evidence type="ECO:0000313" key="4">
    <source>
        <dbReference type="Proteomes" id="UP000095591"/>
    </source>
</evidence>
<dbReference type="InterPro" id="IPR050426">
    <property type="entry name" value="Glycosyltransferase_28"/>
</dbReference>
<dbReference type="PANTHER" id="PTHR48050:SF13">
    <property type="entry name" value="STEROL 3-BETA-GLUCOSYLTRANSFERASE UGT80A2"/>
    <property type="match status" value="1"/>
</dbReference>
<dbReference type="Pfam" id="PF06722">
    <property type="entry name" value="EryCIII-like_C"/>
    <property type="match status" value="1"/>
</dbReference>
<dbReference type="AlphaFoldDB" id="A0A173TE10"/>
<protein>
    <submittedName>
        <fullName evidence="3">Glycosyl transferases, related to UDP-glucuronosyltransferase</fullName>
    </submittedName>
</protein>
<dbReference type="SUPFAM" id="SSF53756">
    <property type="entry name" value="UDP-Glycosyltransferase/glycogen phosphorylase"/>
    <property type="match status" value="1"/>
</dbReference>
<name>A0A173TE10_PARDI</name>
<dbReference type="EMBL" id="CYXP01000002">
    <property type="protein sequence ID" value="CUN00992.1"/>
    <property type="molecule type" value="Genomic_DNA"/>
</dbReference>
<feature type="domain" description="Glycosyltransferase family 28 N-terminal" evidence="1">
    <location>
        <begin position="3"/>
        <end position="85"/>
    </location>
</feature>
<dbReference type="GO" id="GO:0033072">
    <property type="term" value="P:vancomycin biosynthetic process"/>
    <property type="evidence" value="ECO:0007669"/>
    <property type="project" value="UniProtKB-ARBA"/>
</dbReference>
<proteinExistence type="predicted"/>